<dbReference type="AlphaFoldDB" id="A0A2A9FJT2"/>
<dbReference type="Gene3D" id="3.30.450.40">
    <property type="match status" value="1"/>
</dbReference>
<evidence type="ECO:0000313" key="6">
    <source>
        <dbReference type="EMBL" id="PFG50709.1"/>
    </source>
</evidence>
<dbReference type="InterPro" id="IPR005471">
    <property type="entry name" value="Tscrpt_reg_IclR_N"/>
</dbReference>
<dbReference type="InterPro" id="IPR036390">
    <property type="entry name" value="WH_DNA-bd_sf"/>
</dbReference>
<feature type="domain" description="IclR-ED" evidence="5">
    <location>
        <begin position="71"/>
        <end position="255"/>
    </location>
</feature>
<evidence type="ECO:0000256" key="3">
    <source>
        <dbReference type="ARBA" id="ARBA00023163"/>
    </source>
</evidence>
<dbReference type="PROSITE" id="PS51078">
    <property type="entry name" value="ICLR_ED"/>
    <property type="match status" value="1"/>
</dbReference>
<accession>A0A2A9FJT2</accession>
<dbReference type="Pfam" id="PF09339">
    <property type="entry name" value="HTH_IclR"/>
    <property type="match status" value="1"/>
</dbReference>
<dbReference type="InterPro" id="IPR036388">
    <property type="entry name" value="WH-like_DNA-bd_sf"/>
</dbReference>
<dbReference type="EMBL" id="PDJK01000002">
    <property type="protein sequence ID" value="PFG50709.1"/>
    <property type="molecule type" value="Genomic_DNA"/>
</dbReference>
<sequence>MPRTGDGPYVQSLDRGLAVLRCFGEDRTRLSISDVAREVGVDRAVARRLLHTLAELGYIGVDGSNFFVRPRVLELAQAYLGAVEFPDVIQPHLAQLTSEIHETAMAFVLDGDEIVYIAGVQARRLVSVNVRVGLRIPAYQSPLGHVLLAAQPADAREAYLERVELTPVTRYTITEKPALRDRLAKVADQGYALGDEELEMGLRTIAVPVHDRNGTILAAISIGVLAAAYSARTLTKDLLPRLRQTAGHIESDLAVLH</sequence>
<dbReference type="SUPFAM" id="SSF46785">
    <property type="entry name" value="Winged helix' DNA-binding domain"/>
    <property type="match status" value="1"/>
</dbReference>
<dbReference type="GO" id="GO:0045892">
    <property type="term" value="P:negative regulation of DNA-templated transcription"/>
    <property type="evidence" value="ECO:0007669"/>
    <property type="project" value="TreeGrafter"/>
</dbReference>
<dbReference type="Gene3D" id="1.10.10.10">
    <property type="entry name" value="Winged helix-like DNA-binding domain superfamily/Winged helix DNA-binding domain"/>
    <property type="match status" value="1"/>
</dbReference>
<reference evidence="6 7" key="1">
    <citation type="submission" date="2017-10" db="EMBL/GenBank/DDBJ databases">
        <title>Sequencing the genomes of 1000 actinobacteria strains.</title>
        <authorList>
            <person name="Klenk H.-P."/>
        </authorList>
    </citation>
    <scope>NUCLEOTIDE SEQUENCE [LARGE SCALE GENOMIC DNA]</scope>
    <source>
        <strain evidence="6 7">DSM 46092</strain>
    </source>
</reference>
<comment type="caution">
    <text evidence="6">The sequence shown here is derived from an EMBL/GenBank/DDBJ whole genome shotgun (WGS) entry which is preliminary data.</text>
</comment>
<dbReference type="GO" id="GO:0003700">
    <property type="term" value="F:DNA-binding transcription factor activity"/>
    <property type="evidence" value="ECO:0007669"/>
    <property type="project" value="TreeGrafter"/>
</dbReference>
<dbReference type="InterPro" id="IPR029016">
    <property type="entry name" value="GAF-like_dom_sf"/>
</dbReference>
<feature type="domain" description="HTH iclR-type" evidence="4">
    <location>
        <begin position="10"/>
        <end position="70"/>
    </location>
</feature>
<dbReference type="Pfam" id="PF01614">
    <property type="entry name" value="IclR_C"/>
    <property type="match status" value="1"/>
</dbReference>
<name>A0A2A9FJT2_9PSEU</name>
<keyword evidence="7" id="KW-1185">Reference proteome</keyword>
<protein>
    <submittedName>
        <fullName evidence="6">IclR family transcriptional regulator</fullName>
    </submittedName>
</protein>
<keyword evidence="2" id="KW-0238">DNA-binding</keyword>
<evidence type="ECO:0000256" key="2">
    <source>
        <dbReference type="ARBA" id="ARBA00023125"/>
    </source>
</evidence>
<gene>
    <name evidence="6" type="ORF">ATK36_5956</name>
</gene>
<dbReference type="SUPFAM" id="SSF55781">
    <property type="entry name" value="GAF domain-like"/>
    <property type="match status" value="1"/>
</dbReference>
<dbReference type="RefSeq" id="WP_098514385.1">
    <property type="nucleotide sequence ID" value="NZ_JBIAKZ010000033.1"/>
</dbReference>
<dbReference type="GO" id="GO:0003677">
    <property type="term" value="F:DNA binding"/>
    <property type="evidence" value="ECO:0007669"/>
    <property type="project" value="UniProtKB-KW"/>
</dbReference>
<evidence type="ECO:0000313" key="7">
    <source>
        <dbReference type="Proteomes" id="UP000243542"/>
    </source>
</evidence>
<dbReference type="PANTHER" id="PTHR30136">
    <property type="entry name" value="HELIX-TURN-HELIX TRANSCRIPTIONAL REGULATOR, ICLR FAMILY"/>
    <property type="match status" value="1"/>
</dbReference>
<dbReference type="InterPro" id="IPR014757">
    <property type="entry name" value="Tscrpt_reg_IclR_C"/>
</dbReference>
<dbReference type="InterPro" id="IPR050707">
    <property type="entry name" value="HTH_MetabolicPath_Reg"/>
</dbReference>
<dbReference type="Proteomes" id="UP000243542">
    <property type="component" value="Unassembled WGS sequence"/>
</dbReference>
<evidence type="ECO:0000259" key="5">
    <source>
        <dbReference type="PROSITE" id="PS51078"/>
    </source>
</evidence>
<evidence type="ECO:0000256" key="1">
    <source>
        <dbReference type="ARBA" id="ARBA00023015"/>
    </source>
</evidence>
<proteinExistence type="predicted"/>
<dbReference type="SMART" id="SM00346">
    <property type="entry name" value="HTH_ICLR"/>
    <property type="match status" value="1"/>
</dbReference>
<evidence type="ECO:0000259" key="4">
    <source>
        <dbReference type="PROSITE" id="PS51077"/>
    </source>
</evidence>
<dbReference type="PROSITE" id="PS51077">
    <property type="entry name" value="HTH_ICLR"/>
    <property type="match status" value="1"/>
</dbReference>
<keyword evidence="1" id="KW-0805">Transcription regulation</keyword>
<keyword evidence="3" id="KW-0804">Transcription</keyword>
<organism evidence="6 7">
    <name type="scientific">Amycolatopsis sulphurea</name>
    <dbReference type="NCBI Taxonomy" id="76022"/>
    <lineage>
        <taxon>Bacteria</taxon>
        <taxon>Bacillati</taxon>
        <taxon>Actinomycetota</taxon>
        <taxon>Actinomycetes</taxon>
        <taxon>Pseudonocardiales</taxon>
        <taxon>Pseudonocardiaceae</taxon>
        <taxon>Amycolatopsis</taxon>
    </lineage>
</organism>
<dbReference type="PANTHER" id="PTHR30136:SF34">
    <property type="entry name" value="TRANSCRIPTIONAL REGULATOR"/>
    <property type="match status" value="1"/>
</dbReference>